<protein>
    <submittedName>
        <fullName evidence="1">F-box protein</fullName>
    </submittedName>
</protein>
<evidence type="ECO:0000313" key="1">
    <source>
        <dbReference type="EMBL" id="KAJ4730161.1"/>
    </source>
</evidence>
<comment type="caution">
    <text evidence="1">The sequence shown here is derived from an EMBL/GenBank/DDBJ whole genome shotgun (WGS) entry which is preliminary data.</text>
</comment>
<sequence>MNFLLFLKMNFSTSKRKGRASEPASKERAEERVANDASMSDLPFPILMDIFSRLPINTILQIRSVCKTWFALLSDPYFAEIHLARAPLSLMILTNFCQMICSNSLEPLYKMNQNQKQNGQNIPGKRFSLLTSCNGLLCSHEFSYKKEVVSICNPILGEYLVLPQLERNRVDRRIRGFGFSQSSKQYKVIQTLNYKNQAVESNNFQVEIHTIGMDTWRNIGDLPYQLIQPYYGALLNGVFHWYAHSHDNKTAFMCSFDLGKEEFQSFPGPPIQGFGKCRPANSISVGVSGGFLYLCDGFLESNFDIWIMKNYGVKESWTKEFVIVNPTISKLQRVFGSMYILNYRENMSKEATEDTELVMLLGSEDLFAYKVTSQAVRKPKSTCIQSNYQAIPYIPSLVSVKMLQRKRVHWGFDLYVTPDSLNF</sequence>
<dbReference type="EMBL" id="CM051394">
    <property type="protein sequence ID" value="KAJ4730161.1"/>
    <property type="molecule type" value="Genomic_DNA"/>
</dbReference>
<evidence type="ECO:0000313" key="2">
    <source>
        <dbReference type="Proteomes" id="UP001164539"/>
    </source>
</evidence>
<gene>
    <name evidence="1" type="ORF">OWV82_002833</name>
</gene>
<proteinExistence type="predicted"/>
<reference evidence="1 2" key="1">
    <citation type="journal article" date="2023" name="Science">
        <title>Complex scaffold remodeling in plant triterpene biosynthesis.</title>
        <authorList>
            <person name="De La Pena R."/>
            <person name="Hodgson H."/>
            <person name="Liu J.C."/>
            <person name="Stephenson M.J."/>
            <person name="Martin A.C."/>
            <person name="Owen C."/>
            <person name="Harkess A."/>
            <person name="Leebens-Mack J."/>
            <person name="Jimenez L.E."/>
            <person name="Osbourn A."/>
            <person name="Sattely E.S."/>
        </authorList>
    </citation>
    <scope>NUCLEOTIDE SEQUENCE [LARGE SCALE GENOMIC DNA]</scope>
    <source>
        <strain evidence="2">cv. JPN11</strain>
        <tissue evidence="1">Leaf</tissue>
    </source>
</reference>
<dbReference type="Proteomes" id="UP001164539">
    <property type="component" value="Chromosome 1"/>
</dbReference>
<name>A0ACC1Z2E9_MELAZ</name>
<keyword evidence="2" id="KW-1185">Reference proteome</keyword>
<organism evidence="1 2">
    <name type="scientific">Melia azedarach</name>
    <name type="common">Chinaberry tree</name>
    <dbReference type="NCBI Taxonomy" id="155640"/>
    <lineage>
        <taxon>Eukaryota</taxon>
        <taxon>Viridiplantae</taxon>
        <taxon>Streptophyta</taxon>
        <taxon>Embryophyta</taxon>
        <taxon>Tracheophyta</taxon>
        <taxon>Spermatophyta</taxon>
        <taxon>Magnoliopsida</taxon>
        <taxon>eudicotyledons</taxon>
        <taxon>Gunneridae</taxon>
        <taxon>Pentapetalae</taxon>
        <taxon>rosids</taxon>
        <taxon>malvids</taxon>
        <taxon>Sapindales</taxon>
        <taxon>Meliaceae</taxon>
        <taxon>Melia</taxon>
    </lineage>
</organism>
<accession>A0ACC1Z2E9</accession>